<dbReference type="EMBL" id="MUXE01000001">
    <property type="protein sequence ID" value="PUE66546.1"/>
    <property type="molecule type" value="Genomic_DNA"/>
</dbReference>
<dbReference type="GO" id="GO:0003824">
    <property type="term" value="F:catalytic activity"/>
    <property type="evidence" value="ECO:0007669"/>
    <property type="project" value="InterPro"/>
</dbReference>
<dbReference type="OrthoDB" id="9786134at2"/>
<dbReference type="PANTHER" id="PTHR30212">
    <property type="entry name" value="PROTEIN YIIM"/>
    <property type="match status" value="1"/>
</dbReference>
<dbReference type="GO" id="GO:0030151">
    <property type="term" value="F:molybdenum ion binding"/>
    <property type="evidence" value="ECO:0007669"/>
    <property type="project" value="InterPro"/>
</dbReference>
<comment type="caution">
    <text evidence="2">The sequence shown here is derived from an EMBL/GenBank/DDBJ whole genome shotgun (WGS) entry which is preliminary data.</text>
</comment>
<sequence length="233" mass="26826">MNRKIANILHLKVGSVTTTKLNNSKRDELISGIKKNPISSSYLTKTGFKDDFQADLLHHGGENKALFLFSSLTYKKINSFYDNKFDMSKTAFFGENLILSNITEEDICIGDILKIGQTKVQITQPRQPCWKLSANTNEKNMTNFIFNNGLTGWYAKVLQEGMISQNDEVILEKRSYPNLTIKKLNQIIVNPMIEEKLTLEALDCIELGRAFYNSLKKRYELKDKDEQFSYYHT</sequence>
<proteinExistence type="predicted"/>
<keyword evidence="3" id="KW-1185">Reference proteome</keyword>
<dbReference type="Pfam" id="PF03473">
    <property type="entry name" value="MOSC"/>
    <property type="match status" value="1"/>
</dbReference>
<evidence type="ECO:0000313" key="3">
    <source>
        <dbReference type="Proteomes" id="UP000251135"/>
    </source>
</evidence>
<protein>
    <submittedName>
        <fullName evidence="2">MOSC domain-containing protein</fullName>
    </submittedName>
</protein>
<dbReference type="SUPFAM" id="SSF50800">
    <property type="entry name" value="PK beta-barrel domain-like"/>
    <property type="match status" value="1"/>
</dbReference>
<dbReference type="InterPro" id="IPR005302">
    <property type="entry name" value="MoCF_Sase_C"/>
</dbReference>
<evidence type="ECO:0000313" key="2">
    <source>
        <dbReference type="EMBL" id="PUE66546.1"/>
    </source>
</evidence>
<organism evidence="2 3">
    <name type="scientific">Arcobacter caeni</name>
    <dbReference type="NCBI Taxonomy" id="1912877"/>
    <lineage>
        <taxon>Bacteria</taxon>
        <taxon>Pseudomonadati</taxon>
        <taxon>Campylobacterota</taxon>
        <taxon>Epsilonproteobacteria</taxon>
        <taxon>Campylobacterales</taxon>
        <taxon>Arcobacteraceae</taxon>
        <taxon>Arcobacter</taxon>
    </lineage>
</organism>
<accession>A0A363D5B5</accession>
<dbReference type="GO" id="GO:0030170">
    <property type="term" value="F:pyridoxal phosphate binding"/>
    <property type="evidence" value="ECO:0007669"/>
    <property type="project" value="InterPro"/>
</dbReference>
<dbReference type="PANTHER" id="PTHR30212:SF2">
    <property type="entry name" value="PROTEIN YIIM"/>
    <property type="match status" value="1"/>
</dbReference>
<gene>
    <name evidence="2" type="ORF">B0174_00395</name>
</gene>
<reference evidence="2 3" key="1">
    <citation type="submission" date="2017-02" db="EMBL/GenBank/DDBJ databases">
        <title>Arcobacter caeni sp. nov, a new Arcobacter species isolated from reclaimed water.</title>
        <authorList>
            <person name="Figueras M.J."/>
            <person name="Perez-Cataluna A."/>
            <person name="Salas-Masso N."/>
        </authorList>
    </citation>
    <scope>NUCLEOTIDE SEQUENCE [LARGE SCALE GENOMIC DNA]</scope>
    <source>
        <strain evidence="2 3">RW17-10</strain>
    </source>
</reference>
<dbReference type="InterPro" id="IPR052353">
    <property type="entry name" value="Benzoxazolinone_Detox_Enz"/>
</dbReference>
<dbReference type="AlphaFoldDB" id="A0A363D5B5"/>
<dbReference type="Proteomes" id="UP000251135">
    <property type="component" value="Unassembled WGS sequence"/>
</dbReference>
<name>A0A363D5B5_9BACT</name>
<dbReference type="PROSITE" id="PS51340">
    <property type="entry name" value="MOSC"/>
    <property type="match status" value="1"/>
</dbReference>
<dbReference type="RefSeq" id="WP_108557658.1">
    <property type="nucleotide sequence ID" value="NZ_MUXE01000001.1"/>
</dbReference>
<dbReference type="Gene3D" id="2.40.33.20">
    <property type="entry name" value="PK beta-barrel domain-like"/>
    <property type="match status" value="1"/>
</dbReference>
<feature type="domain" description="MOSC" evidence="1">
    <location>
        <begin position="35"/>
        <end position="172"/>
    </location>
</feature>
<dbReference type="InterPro" id="IPR011037">
    <property type="entry name" value="Pyrv_Knase-like_insert_dom_sf"/>
</dbReference>
<evidence type="ECO:0000259" key="1">
    <source>
        <dbReference type="PROSITE" id="PS51340"/>
    </source>
</evidence>